<dbReference type="EMBL" id="CM010721">
    <property type="protein sequence ID" value="RZC68112.1"/>
    <property type="molecule type" value="Genomic_DNA"/>
</dbReference>
<dbReference type="Gramene" id="RZC68112">
    <property type="protein sequence ID" value="RZC68112"/>
    <property type="gene ID" value="C5167_031368"/>
</dbReference>
<evidence type="ECO:0000313" key="1">
    <source>
        <dbReference type="EMBL" id="RZC68112.1"/>
    </source>
</evidence>
<reference evidence="1 2" key="1">
    <citation type="journal article" date="2018" name="Science">
        <title>The opium poppy genome and morphinan production.</title>
        <authorList>
            <person name="Guo L."/>
            <person name="Winzer T."/>
            <person name="Yang X."/>
            <person name="Li Y."/>
            <person name="Ning Z."/>
            <person name="He Z."/>
            <person name="Teodor R."/>
            <person name="Lu Y."/>
            <person name="Bowser T.A."/>
            <person name="Graham I.A."/>
            <person name="Ye K."/>
        </authorList>
    </citation>
    <scope>NUCLEOTIDE SEQUENCE [LARGE SCALE GENOMIC DNA]</scope>
    <source>
        <strain evidence="2">cv. HN1</strain>
        <tissue evidence="1">Leaves</tissue>
    </source>
</reference>
<protein>
    <recommendedName>
        <fullName evidence="3">BED-type domain-containing protein</fullName>
    </recommendedName>
</protein>
<dbReference type="AlphaFoldDB" id="A0A4Y7K703"/>
<dbReference type="Proteomes" id="UP000316621">
    <property type="component" value="Chromosome 7"/>
</dbReference>
<accession>A0A4Y7K703</accession>
<keyword evidence="2" id="KW-1185">Reference proteome</keyword>
<evidence type="ECO:0000313" key="2">
    <source>
        <dbReference type="Proteomes" id="UP000316621"/>
    </source>
</evidence>
<evidence type="ECO:0008006" key="3">
    <source>
        <dbReference type="Google" id="ProtNLM"/>
    </source>
</evidence>
<name>A0A4Y7K703_PAPSO</name>
<sequence>MSNSGFNLIKKKKNVWWFPVLSLEREMQVGGVPGAFSSVSEVLLMEGNKVPNLHHSPRIPWKAQVREPVCGVNVNESKRQSQGEMDAQRREDQLVQRRILDKVKRSLMTEEEKEAVREKRRNAYIRRKVARSGDEKKAVKEAETSAVIDDIMLMITAHLGQPHQGATRKEDNTPSIATGGREVSNLPQSPRISEQAQHPVDEKIGTGMSTDMEPNNMTEIVKVVERASLYLMFFQTAPDEKSRSCKLCNQSYPIKTAYGNLGRHLKYRHPGYDKMGDVVSSPLPQPITAVSERANKMGDVIPSPLPQLITTVMESTEKKDDAVPSPSPQLVTSVAKKANVMSDAVSSPLLPSVTTVSKRDQLKVKHSNITNFELESCNKEHTS</sequence>
<gene>
    <name evidence="1" type="ORF">C5167_031368</name>
</gene>
<proteinExistence type="predicted"/>
<organism evidence="1 2">
    <name type="scientific">Papaver somniferum</name>
    <name type="common">Opium poppy</name>
    <dbReference type="NCBI Taxonomy" id="3469"/>
    <lineage>
        <taxon>Eukaryota</taxon>
        <taxon>Viridiplantae</taxon>
        <taxon>Streptophyta</taxon>
        <taxon>Embryophyta</taxon>
        <taxon>Tracheophyta</taxon>
        <taxon>Spermatophyta</taxon>
        <taxon>Magnoliopsida</taxon>
        <taxon>Ranunculales</taxon>
        <taxon>Papaveraceae</taxon>
        <taxon>Papaveroideae</taxon>
        <taxon>Papaver</taxon>
    </lineage>
</organism>